<feature type="compositionally biased region" description="Low complexity" evidence="1">
    <location>
        <begin position="32"/>
        <end position="63"/>
    </location>
</feature>
<dbReference type="PANTHER" id="PTHR12705:SF0">
    <property type="entry name" value="ORIGIN RECOGNITION COMPLEX SUBUNIT 5"/>
    <property type="match status" value="1"/>
</dbReference>
<dbReference type="InterPro" id="IPR027417">
    <property type="entry name" value="P-loop_NTPase"/>
</dbReference>
<protein>
    <recommendedName>
        <fullName evidence="2">Origin recognition complex subunit 5 C-terminal domain-containing protein</fullName>
    </recommendedName>
</protein>
<feature type="compositionally biased region" description="Basic and acidic residues" evidence="1">
    <location>
        <begin position="1028"/>
        <end position="1039"/>
    </location>
</feature>
<evidence type="ECO:0000259" key="2">
    <source>
        <dbReference type="Pfam" id="PF14630"/>
    </source>
</evidence>
<feature type="region of interest" description="Disordered" evidence="1">
    <location>
        <begin position="1060"/>
        <end position="1135"/>
    </location>
</feature>
<dbReference type="EMBL" id="AHZU02000080">
    <property type="protein sequence ID" value="KFG48767.1"/>
    <property type="molecule type" value="Genomic_DNA"/>
</dbReference>
<dbReference type="VEuPathDB" id="ToxoDB:TGDOM2_232970"/>
<dbReference type="GO" id="GO:0003688">
    <property type="term" value="F:DNA replication origin binding"/>
    <property type="evidence" value="ECO:0007669"/>
    <property type="project" value="TreeGrafter"/>
</dbReference>
<dbReference type="Pfam" id="PF14630">
    <property type="entry name" value="ORC5_C"/>
    <property type="match status" value="1"/>
</dbReference>
<feature type="compositionally biased region" description="Polar residues" evidence="1">
    <location>
        <begin position="11"/>
        <end position="24"/>
    </location>
</feature>
<evidence type="ECO:0000313" key="4">
    <source>
        <dbReference type="Proteomes" id="UP000028837"/>
    </source>
</evidence>
<dbReference type="SUPFAM" id="SSF52540">
    <property type="entry name" value="P-loop containing nucleoside triphosphate hydrolases"/>
    <property type="match status" value="1"/>
</dbReference>
<dbReference type="GO" id="GO:0005664">
    <property type="term" value="C:nuclear origin of replication recognition complex"/>
    <property type="evidence" value="ECO:0007669"/>
    <property type="project" value="TreeGrafter"/>
</dbReference>
<feature type="domain" description="Origin recognition complex subunit 5 C-terminal" evidence="2">
    <location>
        <begin position="1299"/>
        <end position="1441"/>
    </location>
</feature>
<dbReference type="InterPro" id="IPR020796">
    <property type="entry name" value="ORC5"/>
</dbReference>
<feature type="compositionally biased region" description="Low complexity" evidence="1">
    <location>
        <begin position="120"/>
        <end position="132"/>
    </location>
</feature>
<feature type="region of interest" description="Disordered" evidence="1">
    <location>
        <begin position="632"/>
        <end position="732"/>
    </location>
</feature>
<feature type="region of interest" description="Disordered" evidence="1">
    <location>
        <begin position="1011"/>
        <end position="1039"/>
    </location>
</feature>
<gene>
    <name evidence="3" type="ORF">TGDOM2_232970</name>
</gene>
<feature type="compositionally biased region" description="Basic and acidic residues" evidence="1">
    <location>
        <begin position="108"/>
        <end position="117"/>
    </location>
</feature>
<dbReference type="GO" id="GO:0006270">
    <property type="term" value="P:DNA replication initiation"/>
    <property type="evidence" value="ECO:0007669"/>
    <property type="project" value="TreeGrafter"/>
</dbReference>
<dbReference type="OrthoDB" id="332279at2759"/>
<reference evidence="3 4" key="1">
    <citation type="submission" date="2014-02" db="EMBL/GenBank/DDBJ databases">
        <authorList>
            <person name="Sibley D."/>
            <person name="Venepally P."/>
            <person name="Karamycheva S."/>
            <person name="Hadjithomas M."/>
            <person name="Khan A."/>
            <person name="Brunk B."/>
            <person name="Roos D."/>
            <person name="Caler E."/>
            <person name="Lorenzi H."/>
        </authorList>
    </citation>
    <scope>NUCLEOTIDE SEQUENCE [LARGE SCALE GENOMIC DNA]</scope>
    <source>
        <strain evidence="3 4">GAB2-2007-GAL-DOM2</strain>
    </source>
</reference>
<accession>A0A086KWJ9</accession>
<feature type="region of interest" description="Disordered" evidence="1">
    <location>
        <begin position="848"/>
        <end position="878"/>
    </location>
</feature>
<feature type="compositionally biased region" description="Polar residues" evidence="1">
    <location>
        <begin position="696"/>
        <end position="732"/>
    </location>
</feature>
<comment type="caution">
    <text evidence="3">The sequence shown here is derived from an EMBL/GenBank/DDBJ whole genome shotgun (WGS) entry which is preliminary data.</text>
</comment>
<sequence>MEERRAASARHGQSATLLDTSGSKKGSADGLRAAAARAVAASRHRQSGSLAATAQLSTSSVSAISNPLKRRRVRDGGEEEFWSPAPSPDFQSPVVVETHTSEAAVPRRNGEATEPRRLASRAGRASGVRPAADGCRPCGLAEDAVAAGTAGEKQKRQKHRSVATHSGSSERLDDEAYEVPGRDTSAGNSDGAGTDSLLGESVSRQDAAKAADPPPAEASSLCRAAVNKSAGDTREGKRASAVSKTATRAGTPSCGHAARTGAAASEKENEALQRRRPLPSLKNLYVQLSDDEGDSPAAATGTLPLQSFPLSGNRAPAARTEEQRDAGDHAPGDAQEGFSETCGDERRGLARAYPSLLTHTEGSVSHGDSEKEFAVRSVSAAGTVLPESSCEGGPLGGTREAERQAQRTPTRRGNKATAHSKEDGDTFDDSAPGVCLAPSSGLPVLPPQEWNRGLYSHPPGFSPLAASATQLTAAFSSPFPSVPAFQSSVSPHALGARRRASTLPLDSPWHAVPAPLRKAVAECMYSFGRERARELSRLVALLGDVSHPVSPIEVVGLPGSGKSHLLLSFFGASPLAWGYVDCAAACATAGAGRLAARQAICGKLLLHLALQLRSELLAGLHTVRALAAKNKSRVETQASQKAQEAETTQHPEEGGEFEQRRDEKKETQGRQMRASARSHGTKRDDASPASSRKKVTSSTDSTGSASPRASDSTGRPLSSDVSPSLQTSSASPFASSVALESLEAELKEKKTLLDRLMRQMQSGKRSAETLAFSGSLFSAGFSANSVEQFVSLLRQLLRCSSPLTRAFSVPLVIDEAFTLAQNMPDLLHALLRLPELLGGEARLRSSPTFELDSFSPPRLRSSDAARRGNPDETQGEDPRALECFLSSEEALEDKELLVPPRNVCVILVGRSPLRPEIFEGFPQPPRVHFRAYEGSEARDILARSFQALGLPVLRLAAAQQATRPRLGAEKTQQCTDTPERGARQDIWVYGHLELLEQRTVVARGWRRKGQDDAEQIGEAEVAGVASEQARRREEGEEGKGEDCVWESRLVLRRMRRRARKASKMEGLSSSTDLASETRRGGVPSTEREEQGEGAEEESLQEAREPQMVAGKRRTRSEGAGREAGQVQAASTSLDSAESTACAGEGLWSAEEVDLLLDVEVLWSHFVTLFIQAFHQSLKSDFHEQRFLCREFWGQAMNLLLLQNRDDAGISALTAAATQQAALHSSTAPFSSSASVRAASVSAASFLSRLLHPHFRAALRQPFSHFLPDLQNCQILEARHRTVWGASAQDRHTAARRLELPRLGKVLLVAAALAAYTPASRDKRHFNDCFGNVFRVARPRHAPLLQSPLLLATGAKAEALHPGTPGSPRKPGKSVAEKLEQDFLPRALPKTFSLLRWLALAECLDTAAGKRQASIGLMDAGTCQQVVALLRLGLVRPASGGGESRANGGFGLWGVLSTSSQTWGSEWTQPLGWVLGQQQFIAAHARKMDAFLGGPAGASGHVADLFNSNARLALHAPLAVVKESADSLGINLVDALVG</sequence>
<evidence type="ECO:0000256" key="1">
    <source>
        <dbReference type="SAM" id="MobiDB-lite"/>
    </source>
</evidence>
<feature type="compositionally biased region" description="Basic and acidic residues" evidence="1">
    <location>
        <begin position="860"/>
        <end position="878"/>
    </location>
</feature>
<proteinExistence type="predicted"/>
<dbReference type="PANTHER" id="PTHR12705">
    <property type="entry name" value="ORIGIN RECOGNITION COMPLEX SUBUNIT 5"/>
    <property type="match status" value="1"/>
</dbReference>
<feature type="compositionally biased region" description="Basic and acidic residues" evidence="1">
    <location>
        <begin position="643"/>
        <end position="668"/>
    </location>
</feature>
<name>A0A086KWJ9_TOXGO</name>
<feature type="compositionally biased region" description="Basic and acidic residues" evidence="1">
    <location>
        <begin position="1075"/>
        <end position="1090"/>
    </location>
</feature>
<dbReference type="Proteomes" id="UP000028837">
    <property type="component" value="Unassembled WGS sequence"/>
</dbReference>
<feature type="compositionally biased region" description="Basic and acidic residues" evidence="1">
    <location>
        <begin position="319"/>
        <end position="331"/>
    </location>
</feature>
<dbReference type="InterPro" id="IPR047088">
    <property type="entry name" value="ORC5_C"/>
</dbReference>
<feature type="region of interest" description="Disordered" evidence="1">
    <location>
        <begin position="360"/>
        <end position="433"/>
    </location>
</feature>
<evidence type="ECO:0000313" key="3">
    <source>
        <dbReference type="EMBL" id="KFG48767.1"/>
    </source>
</evidence>
<organism evidence="3 4">
    <name type="scientific">Toxoplasma gondii GAB2-2007-GAL-DOM2</name>
    <dbReference type="NCBI Taxonomy" id="1130820"/>
    <lineage>
        <taxon>Eukaryota</taxon>
        <taxon>Sar</taxon>
        <taxon>Alveolata</taxon>
        <taxon>Apicomplexa</taxon>
        <taxon>Conoidasida</taxon>
        <taxon>Coccidia</taxon>
        <taxon>Eucoccidiorida</taxon>
        <taxon>Eimeriorina</taxon>
        <taxon>Sarcocystidae</taxon>
        <taxon>Toxoplasma</taxon>
    </lineage>
</organism>
<feature type="region of interest" description="Disordered" evidence="1">
    <location>
        <begin position="1"/>
        <end position="346"/>
    </location>
</feature>